<protein>
    <submittedName>
        <fullName evidence="1">Uncharacterized protein</fullName>
    </submittedName>
</protein>
<accession>A0A7C8ZQ52</accession>
<dbReference type="EMBL" id="GISG01157679">
    <property type="protein sequence ID" value="MBA4648918.1"/>
    <property type="molecule type" value="Transcribed_RNA"/>
</dbReference>
<sequence>MRRPLLHLDATVNSYDNLYSLKEISKAENGEAYSSATAPGVIIPCSLIVMTKVMMFAFCVCLYSVNPWVHSKRSPCLFKCFLWSQLQCSIYLLVCCFSISMSNHSSHSPLSPLSESNKDDGDHPNIKSKAVLVQWSSKEVDFLVGYSESRQQAQPETGLTL</sequence>
<evidence type="ECO:0000313" key="1">
    <source>
        <dbReference type="EMBL" id="MBA4648918.1"/>
    </source>
</evidence>
<name>A0A7C8ZQ52_OPUST</name>
<proteinExistence type="predicted"/>
<reference evidence="1" key="2">
    <citation type="submission" date="2020-07" db="EMBL/GenBank/DDBJ databases">
        <authorList>
            <person name="Vera ALvarez R."/>
            <person name="Arias-Moreno D.M."/>
            <person name="Jimenez-Jacinto V."/>
            <person name="Jimenez-Bremont J.F."/>
            <person name="Swaminathan K."/>
            <person name="Moose S.P."/>
            <person name="Guerrero-Gonzalez M.L."/>
            <person name="Marino-Ramirez L."/>
            <person name="Landsman D."/>
            <person name="Rodriguez-Kessler M."/>
            <person name="Delgado-Sanchez P."/>
        </authorList>
    </citation>
    <scope>NUCLEOTIDE SEQUENCE</scope>
    <source>
        <tissue evidence="1">Cladode</tissue>
    </source>
</reference>
<dbReference type="AlphaFoldDB" id="A0A7C8ZQ52"/>
<reference evidence="1" key="1">
    <citation type="journal article" date="2013" name="J. Plant Res.">
        <title>Effect of fungi and light on seed germination of three Opuntia species from semiarid lands of central Mexico.</title>
        <authorList>
            <person name="Delgado-Sanchez P."/>
            <person name="Jimenez-Bremont J.F."/>
            <person name="Guerrero-Gonzalez Mde L."/>
            <person name="Flores J."/>
        </authorList>
    </citation>
    <scope>NUCLEOTIDE SEQUENCE</scope>
    <source>
        <tissue evidence="1">Cladode</tissue>
    </source>
</reference>
<organism evidence="1">
    <name type="scientific">Opuntia streptacantha</name>
    <name type="common">Prickly pear cactus</name>
    <name type="synonym">Opuntia cardona</name>
    <dbReference type="NCBI Taxonomy" id="393608"/>
    <lineage>
        <taxon>Eukaryota</taxon>
        <taxon>Viridiplantae</taxon>
        <taxon>Streptophyta</taxon>
        <taxon>Embryophyta</taxon>
        <taxon>Tracheophyta</taxon>
        <taxon>Spermatophyta</taxon>
        <taxon>Magnoliopsida</taxon>
        <taxon>eudicotyledons</taxon>
        <taxon>Gunneridae</taxon>
        <taxon>Pentapetalae</taxon>
        <taxon>Caryophyllales</taxon>
        <taxon>Cactineae</taxon>
        <taxon>Cactaceae</taxon>
        <taxon>Opuntioideae</taxon>
        <taxon>Opuntia</taxon>
    </lineage>
</organism>